<proteinExistence type="inferred from homology"/>
<dbReference type="PANTHER" id="PTHR10809">
    <property type="entry name" value="VESICLE-ASSOCIATED MEMBRANE PROTEIN-ASSOCIATED PROTEIN"/>
    <property type="match status" value="1"/>
</dbReference>
<comment type="subcellular location">
    <subcellularLocation>
        <location evidence="1">Membrane</location>
        <topology evidence="1">Single-pass type IV membrane protein</topology>
    </subcellularLocation>
</comment>
<dbReference type="GO" id="GO:0061817">
    <property type="term" value="P:endoplasmic reticulum-plasma membrane tethering"/>
    <property type="evidence" value="ECO:0007669"/>
    <property type="project" value="TreeGrafter"/>
</dbReference>
<protein>
    <recommendedName>
        <fullName evidence="8">MSP domain-containing protein</fullName>
    </recommendedName>
</protein>
<evidence type="ECO:0000313" key="9">
    <source>
        <dbReference type="EMBL" id="KIL63246.1"/>
    </source>
</evidence>
<dbReference type="PROSITE" id="PS50202">
    <property type="entry name" value="MSP"/>
    <property type="match status" value="1"/>
</dbReference>
<keyword evidence="5 7" id="KW-0472">Membrane</keyword>
<dbReference type="FunCoup" id="A0A0C2X260">
    <property type="interactions" value="120"/>
</dbReference>
<evidence type="ECO:0000256" key="6">
    <source>
        <dbReference type="SAM" id="MobiDB-lite"/>
    </source>
</evidence>
<evidence type="ECO:0000313" key="10">
    <source>
        <dbReference type="Proteomes" id="UP000054549"/>
    </source>
</evidence>
<feature type="compositionally biased region" description="Basic and acidic residues" evidence="6">
    <location>
        <begin position="168"/>
        <end position="193"/>
    </location>
</feature>
<keyword evidence="10" id="KW-1185">Reference proteome</keyword>
<accession>A0A0C2X260</accession>
<dbReference type="AlphaFoldDB" id="A0A0C2X260"/>
<dbReference type="GO" id="GO:0090158">
    <property type="term" value="P:endoplasmic reticulum membrane organization"/>
    <property type="evidence" value="ECO:0007669"/>
    <property type="project" value="TreeGrafter"/>
</dbReference>
<dbReference type="PANTHER" id="PTHR10809:SF6">
    <property type="entry name" value="AT11025P-RELATED"/>
    <property type="match status" value="1"/>
</dbReference>
<dbReference type="Proteomes" id="UP000054549">
    <property type="component" value="Unassembled WGS sequence"/>
</dbReference>
<dbReference type="HOGENOM" id="CLU_032848_1_0_1"/>
<feature type="region of interest" description="Disordered" evidence="6">
    <location>
        <begin position="246"/>
        <end position="284"/>
    </location>
</feature>
<dbReference type="InterPro" id="IPR016763">
    <property type="entry name" value="VAP"/>
</dbReference>
<sequence length="376" mass="41735">MSVSLNPSNALGFHRPLTQLAKRSLTITNNNHQPIAFKVKTTAPKLYCVRPNSGRVEPGHTVEVSGEAVMLQAMREEPPQNAKCKDKFLIQSTLITPDKETLSLQDIWAAPEGAEELTKVHQQKLRVTYLPPEGQTVPEEAEPQVPPVTDEPPPIQLNGVHHSSSSTDAKHNGIHDDVDHSKQEFEPNTKEAQRSMTPHNEYTVAREESNENDEHAREVPIQDLPPHSRIPSAPTPLAVSAFETQISHPEDEEEEEEHLPAPEPDQAPLSIPLPSSRLPSGQPSISGRFQPEDIESHPVFQELVSRYNATIAELEHVRNEYASESGLRRRRPRSDTGSVASDTEIMDDGAYHQDGVPLQIVVIIALAVFVTTYLFL</sequence>
<feature type="compositionally biased region" description="Pro residues" evidence="6">
    <location>
        <begin position="144"/>
        <end position="155"/>
    </location>
</feature>
<keyword evidence="3 7" id="KW-0812">Transmembrane</keyword>
<dbReference type="InterPro" id="IPR013783">
    <property type="entry name" value="Ig-like_fold"/>
</dbReference>
<dbReference type="STRING" id="946122.A0A0C2X260"/>
<dbReference type="GO" id="GO:0033149">
    <property type="term" value="F:FFAT motif binding"/>
    <property type="evidence" value="ECO:0007669"/>
    <property type="project" value="TreeGrafter"/>
</dbReference>
<dbReference type="SUPFAM" id="SSF49354">
    <property type="entry name" value="PapD-like"/>
    <property type="match status" value="1"/>
</dbReference>
<feature type="compositionally biased region" description="Low complexity" evidence="6">
    <location>
        <begin position="268"/>
        <end position="280"/>
    </location>
</feature>
<feature type="region of interest" description="Disordered" evidence="6">
    <location>
        <begin position="322"/>
        <end position="342"/>
    </location>
</feature>
<dbReference type="InterPro" id="IPR000535">
    <property type="entry name" value="MSP_dom"/>
</dbReference>
<feature type="domain" description="MSP" evidence="8">
    <location>
        <begin position="2"/>
        <end position="130"/>
    </location>
</feature>
<dbReference type="OrthoDB" id="264603at2759"/>
<feature type="region of interest" description="Disordered" evidence="6">
    <location>
        <begin position="133"/>
        <end position="234"/>
    </location>
</feature>
<comment type="similarity">
    <text evidence="2">Belongs to the VAMP-associated protein (VAP) (TC 9.B.17) family.</text>
</comment>
<dbReference type="GO" id="GO:0005886">
    <property type="term" value="C:plasma membrane"/>
    <property type="evidence" value="ECO:0007669"/>
    <property type="project" value="TreeGrafter"/>
</dbReference>
<keyword evidence="4 7" id="KW-1133">Transmembrane helix</keyword>
<evidence type="ECO:0000256" key="7">
    <source>
        <dbReference type="SAM" id="Phobius"/>
    </source>
</evidence>
<evidence type="ECO:0000256" key="3">
    <source>
        <dbReference type="ARBA" id="ARBA00022692"/>
    </source>
</evidence>
<gene>
    <name evidence="9" type="ORF">M378DRAFT_179357</name>
</gene>
<dbReference type="Pfam" id="PF00635">
    <property type="entry name" value="Motile_Sperm"/>
    <property type="match status" value="1"/>
</dbReference>
<dbReference type="Gene3D" id="2.60.40.10">
    <property type="entry name" value="Immunoglobulins"/>
    <property type="match status" value="1"/>
</dbReference>
<dbReference type="InParanoid" id="A0A0C2X260"/>
<dbReference type="GO" id="GO:0005789">
    <property type="term" value="C:endoplasmic reticulum membrane"/>
    <property type="evidence" value="ECO:0007669"/>
    <property type="project" value="InterPro"/>
</dbReference>
<evidence type="ECO:0000256" key="5">
    <source>
        <dbReference type="ARBA" id="ARBA00023136"/>
    </source>
</evidence>
<dbReference type="EMBL" id="KN818261">
    <property type="protein sequence ID" value="KIL63246.1"/>
    <property type="molecule type" value="Genomic_DNA"/>
</dbReference>
<evidence type="ECO:0000256" key="2">
    <source>
        <dbReference type="ARBA" id="ARBA00008932"/>
    </source>
</evidence>
<name>A0A0C2X260_AMAMK</name>
<dbReference type="InterPro" id="IPR008962">
    <property type="entry name" value="PapD-like_sf"/>
</dbReference>
<feature type="compositionally biased region" description="Basic and acidic residues" evidence="6">
    <location>
        <begin position="204"/>
        <end position="220"/>
    </location>
</feature>
<evidence type="ECO:0000256" key="4">
    <source>
        <dbReference type="ARBA" id="ARBA00022989"/>
    </source>
</evidence>
<reference evidence="9 10" key="1">
    <citation type="submission" date="2014-04" db="EMBL/GenBank/DDBJ databases">
        <title>Evolutionary Origins and Diversification of the Mycorrhizal Mutualists.</title>
        <authorList>
            <consortium name="DOE Joint Genome Institute"/>
            <consortium name="Mycorrhizal Genomics Consortium"/>
            <person name="Kohler A."/>
            <person name="Kuo A."/>
            <person name="Nagy L.G."/>
            <person name="Floudas D."/>
            <person name="Copeland A."/>
            <person name="Barry K.W."/>
            <person name="Cichocki N."/>
            <person name="Veneault-Fourrey C."/>
            <person name="LaButti K."/>
            <person name="Lindquist E.A."/>
            <person name="Lipzen A."/>
            <person name="Lundell T."/>
            <person name="Morin E."/>
            <person name="Murat C."/>
            <person name="Riley R."/>
            <person name="Ohm R."/>
            <person name="Sun H."/>
            <person name="Tunlid A."/>
            <person name="Henrissat B."/>
            <person name="Grigoriev I.V."/>
            <person name="Hibbett D.S."/>
            <person name="Martin F."/>
        </authorList>
    </citation>
    <scope>NUCLEOTIDE SEQUENCE [LARGE SCALE GENOMIC DNA]</scope>
    <source>
        <strain evidence="9 10">Koide BX008</strain>
    </source>
</reference>
<evidence type="ECO:0000256" key="1">
    <source>
        <dbReference type="ARBA" id="ARBA00004211"/>
    </source>
</evidence>
<feature type="transmembrane region" description="Helical" evidence="7">
    <location>
        <begin position="356"/>
        <end position="375"/>
    </location>
</feature>
<evidence type="ECO:0000259" key="8">
    <source>
        <dbReference type="PROSITE" id="PS50202"/>
    </source>
</evidence>
<organism evidence="9 10">
    <name type="scientific">Amanita muscaria (strain Koide BX008)</name>
    <dbReference type="NCBI Taxonomy" id="946122"/>
    <lineage>
        <taxon>Eukaryota</taxon>
        <taxon>Fungi</taxon>
        <taxon>Dikarya</taxon>
        <taxon>Basidiomycota</taxon>
        <taxon>Agaricomycotina</taxon>
        <taxon>Agaricomycetes</taxon>
        <taxon>Agaricomycetidae</taxon>
        <taxon>Agaricales</taxon>
        <taxon>Pluteineae</taxon>
        <taxon>Amanitaceae</taxon>
        <taxon>Amanita</taxon>
    </lineage>
</organism>